<accession>A0ABU3R242</accession>
<comment type="caution">
    <text evidence="7">The sequence shown here is derived from an EMBL/GenBank/DDBJ whole genome shotgun (WGS) entry which is preliminary data.</text>
</comment>
<dbReference type="InterPro" id="IPR050226">
    <property type="entry name" value="NagZ_Beta-hexosaminidase"/>
</dbReference>
<keyword evidence="4 7" id="KW-0378">Hydrolase</keyword>
<reference evidence="7 8" key="1">
    <citation type="submission" date="2023-10" db="EMBL/GenBank/DDBJ databases">
        <title>Psychrosphaera aquimaarina strain SW33 isolated from seawater.</title>
        <authorList>
            <person name="Bayburt H."/>
            <person name="Kim J.M."/>
            <person name="Choi B.J."/>
            <person name="Jeon C.O."/>
        </authorList>
    </citation>
    <scope>NUCLEOTIDE SEQUENCE [LARGE SCALE GENOMIC DNA]</scope>
    <source>
        <strain evidence="7 8">KCTC 52743</strain>
    </source>
</reference>
<proteinExistence type="inferred from homology"/>
<dbReference type="InterPro" id="IPR036962">
    <property type="entry name" value="Glyco_hydro_3_N_sf"/>
</dbReference>
<dbReference type="InterPro" id="IPR017853">
    <property type="entry name" value="GH"/>
</dbReference>
<protein>
    <recommendedName>
        <fullName evidence="3">beta-N-acetylhexosaminidase</fullName>
        <ecNumber evidence="3">3.2.1.52</ecNumber>
    </recommendedName>
</protein>
<dbReference type="EC" id="3.2.1.52" evidence="3"/>
<feature type="domain" description="Glycoside hydrolase family 3 N-terminal" evidence="6">
    <location>
        <begin position="66"/>
        <end position="376"/>
    </location>
</feature>
<dbReference type="Gene3D" id="3.20.20.300">
    <property type="entry name" value="Glycoside hydrolase, family 3, N-terminal domain"/>
    <property type="match status" value="1"/>
</dbReference>
<dbReference type="EMBL" id="JAWCUA010000007">
    <property type="protein sequence ID" value="MDU0113510.1"/>
    <property type="molecule type" value="Genomic_DNA"/>
</dbReference>
<gene>
    <name evidence="7" type="ORF">RT723_10975</name>
</gene>
<keyword evidence="8" id="KW-1185">Reference proteome</keyword>
<dbReference type="RefSeq" id="WP_315947123.1">
    <property type="nucleotide sequence ID" value="NZ_JAWCUA010000007.1"/>
</dbReference>
<dbReference type="InterPro" id="IPR036881">
    <property type="entry name" value="Glyco_hydro_3_C_sf"/>
</dbReference>
<comment type="catalytic activity">
    <reaction evidence="1">
        <text>Hydrolysis of terminal non-reducing N-acetyl-D-hexosamine residues in N-acetyl-beta-D-hexosaminides.</text>
        <dbReference type="EC" id="3.2.1.52"/>
    </reaction>
</comment>
<dbReference type="Proteomes" id="UP001257914">
    <property type="component" value="Unassembled WGS sequence"/>
</dbReference>
<dbReference type="PANTHER" id="PTHR30480:SF13">
    <property type="entry name" value="BETA-HEXOSAMINIDASE"/>
    <property type="match status" value="1"/>
</dbReference>
<dbReference type="SUPFAM" id="SSF51445">
    <property type="entry name" value="(Trans)glycosidases"/>
    <property type="match status" value="1"/>
</dbReference>
<name>A0ABU3R242_9GAMM</name>
<sequence length="605" mass="67044">MKKTFIAVTLIFISFWTWKLFQSDMGYLEQNLAQKIMLDIRYYCPDMDSAKIASGEEKCKTPITELPEEIAELISETSLGGVILFAENLQSVEQIIQLTTDLQQAAAISELQQPLFISVDQEGGRVVRLPRTLATSFTGNMSIGNTYKTDGTTLATQVGKAIGSELNVLGINVNHAPSVDVNVNPRNPVINVRSFSNDPKVVADLGIATVNGMQSQGVLATLKHFPGHGDTDIDSHHGLPIVHHDNETITNVDLYPFQQAIDKSDINMIMTAHIQYPKLDNSMVINKFGQKMMRPATISKAILTDLLRDKMGYKGLIITDALDMAGIADFFTPVEATLNTFEAGTDIAMMPMKIRTRSDIEGFKSLLKSLALRVNEESGIKNTIRESVLRVIKVKNKFIANSNLETPMEIKINQANQTLGNEKHQALEKQLAQRGLDSNIKNNKIVAALKNSKSIHIVAAKYRQAKALEQFINDKITTMPNKKVSALSIKAPKEQQLMNVIQSEVVIVAIDGMKSLVMVGGAEDHQQEHLDNNKTNILELLKLAKEKGKSTILVSMNLPIQNEAITQYADWVITTFDDSTYFDKSNKRYKSPALDALASILFEQI</sequence>
<organism evidence="7 8">
    <name type="scientific">Psychrosphaera aquimarina</name>
    <dbReference type="NCBI Taxonomy" id="2044854"/>
    <lineage>
        <taxon>Bacteria</taxon>
        <taxon>Pseudomonadati</taxon>
        <taxon>Pseudomonadota</taxon>
        <taxon>Gammaproteobacteria</taxon>
        <taxon>Alteromonadales</taxon>
        <taxon>Pseudoalteromonadaceae</taxon>
        <taxon>Psychrosphaera</taxon>
    </lineage>
</organism>
<evidence type="ECO:0000256" key="3">
    <source>
        <dbReference type="ARBA" id="ARBA00012663"/>
    </source>
</evidence>
<evidence type="ECO:0000259" key="6">
    <source>
        <dbReference type="Pfam" id="PF00933"/>
    </source>
</evidence>
<dbReference type="InterPro" id="IPR019800">
    <property type="entry name" value="Glyco_hydro_3_AS"/>
</dbReference>
<dbReference type="Gene3D" id="3.40.50.1700">
    <property type="entry name" value="Glycoside hydrolase family 3 C-terminal domain"/>
    <property type="match status" value="1"/>
</dbReference>
<evidence type="ECO:0000256" key="4">
    <source>
        <dbReference type="ARBA" id="ARBA00022801"/>
    </source>
</evidence>
<evidence type="ECO:0000313" key="7">
    <source>
        <dbReference type="EMBL" id="MDU0113510.1"/>
    </source>
</evidence>
<comment type="similarity">
    <text evidence="2">Belongs to the glycosyl hydrolase 3 family.</text>
</comment>
<dbReference type="PROSITE" id="PS00775">
    <property type="entry name" value="GLYCOSYL_HYDROL_F3"/>
    <property type="match status" value="1"/>
</dbReference>
<evidence type="ECO:0000256" key="2">
    <source>
        <dbReference type="ARBA" id="ARBA00005336"/>
    </source>
</evidence>
<evidence type="ECO:0000256" key="1">
    <source>
        <dbReference type="ARBA" id="ARBA00001231"/>
    </source>
</evidence>
<keyword evidence="5 7" id="KW-0326">Glycosidase</keyword>
<dbReference type="PANTHER" id="PTHR30480">
    <property type="entry name" value="BETA-HEXOSAMINIDASE-RELATED"/>
    <property type="match status" value="1"/>
</dbReference>
<dbReference type="GO" id="GO:0016798">
    <property type="term" value="F:hydrolase activity, acting on glycosyl bonds"/>
    <property type="evidence" value="ECO:0007669"/>
    <property type="project" value="UniProtKB-KW"/>
</dbReference>
<evidence type="ECO:0000256" key="5">
    <source>
        <dbReference type="ARBA" id="ARBA00023295"/>
    </source>
</evidence>
<evidence type="ECO:0000313" key="8">
    <source>
        <dbReference type="Proteomes" id="UP001257914"/>
    </source>
</evidence>
<dbReference type="InterPro" id="IPR001764">
    <property type="entry name" value="Glyco_hydro_3_N"/>
</dbReference>
<dbReference type="Pfam" id="PF00933">
    <property type="entry name" value="Glyco_hydro_3"/>
    <property type="match status" value="1"/>
</dbReference>